<reference evidence="15 16" key="1">
    <citation type="submission" date="2019-03" db="EMBL/GenBank/DDBJ databases">
        <title>Genomic Encyclopedia of Type Strains, Phase III (KMG-III): the genomes of soil and plant-associated and newly described type strains.</title>
        <authorList>
            <person name="Whitman W."/>
        </authorList>
    </citation>
    <scope>NUCLEOTIDE SEQUENCE [LARGE SCALE GENOMIC DNA]</scope>
    <source>
        <strain evidence="15 16">CGMCC 1.7002</strain>
    </source>
</reference>
<keyword evidence="4" id="KW-0813">Transport</keyword>
<dbReference type="Proteomes" id="UP000295391">
    <property type="component" value="Unassembled WGS sequence"/>
</dbReference>
<dbReference type="PANTHER" id="PTHR40659:SF1">
    <property type="entry name" value="NICKEL_COBALT EFFLUX SYSTEM RCNA"/>
    <property type="match status" value="1"/>
</dbReference>
<evidence type="ECO:0000313" key="15">
    <source>
        <dbReference type="EMBL" id="TDQ67474.1"/>
    </source>
</evidence>
<dbReference type="InterPro" id="IPR010412">
    <property type="entry name" value="DUF1007"/>
</dbReference>
<dbReference type="GO" id="GO:0032025">
    <property type="term" value="P:response to cobalt ion"/>
    <property type="evidence" value="ECO:0007669"/>
    <property type="project" value="TreeGrafter"/>
</dbReference>
<evidence type="ECO:0000256" key="2">
    <source>
        <dbReference type="ARBA" id="ARBA00004651"/>
    </source>
</evidence>
<feature type="chain" id="PRO_5020373612" evidence="14">
    <location>
        <begin position="29"/>
        <end position="539"/>
    </location>
</feature>
<keyword evidence="7 13" id="KW-0812">Transmembrane</keyword>
<evidence type="ECO:0000256" key="1">
    <source>
        <dbReference type="ARBA" id="ARBA00002510"/>
    </source>
</evidence>
<dbReference type="InterPro" id="IPR018247">
    <property type="entry name" value="EF_Hand_1_Ca_BS"/>
</dbReference>
<dbReference type="OrthoDB" id="9812956at2"/>
<dbReference type="InterPro" id="IPR011541">
    <property type="entry name" value="Ni/Co_transpt_high_affinity"/>
</dbReference>
<evidence type="ECO:0000313" key="16">
    <source>
        <dbReference type="Proteomes" id="UP000295391"/>
    </source>
</evidence>
<dbReference type="AlphaFoldDB" id="A0A4R6VXF0"/>
<name>A0A4R6VXF0_9HYPH</name>
<feature type="transmembrane region" description="Helical" evidence="13">
    <location>
        <begin position="440"/>
        <end position="463"/>
    </location>
</feature>
<evidence type="ECO:0000256" key="8">
    <source>
        <dbReference type="ARBA" id="ARBA00022989"/>
    </source>
</evidence>
<dbReference type="Pfam" id="PF03824">
    <property type="entry name" value="NicO"/>
    <property type="match status" value="1"/>
</dbReference>
<evidence type="ECO:0000256" key="12">
    <source>
        <dbReference type="ARBA" id="ARBA00023285"/>
    </source>
</evidence>
<protein>
    <submittedName>
        <fullName evidence="15">ABC-type nickel/cobalt efflux system permease component RcnA</fullName>
    </submittedName>
</protein>
<keyword evidence="12" id="KW-0170">Cobalt</keyword>
<keyword evidence="9" id="KW-0406">Ion transport</keyword>
<dbReference type="GO" id="GO:0005886">
    <property type="term" value="C:plasma membrane"/>
    <property type="evidence" value="ECO:0007669"/>
    <property type="project" value="UniProtKB-SubCell"/>
</dbReference>
<feature type="signal peptide" evidence="14">
    <location>
        <begin position="1"/>
        <end position="28"/>
    </location>
</feature>
<feature type="transmembrane region" description="Helical" evidence="13">
    <location>
        <begin position="516"/>
        <end position="538"/>
    </location>
</feature>
<keyword evidence="5" id="KW-1003">Cell membrane</keyword>
<keyword evidence="10" id="KW-0921">Nickel transport</keyword>
<organism evidence="15 16">
    <name type="scientific">Maritalea mobilis</name>
    <dbReference type="NCBI Taxonomy" id="483324"/>
    <lineage>
        <taxon>Bacteria</taxon>
        <taxon>Pseudomonadati</taxon>
        <taxon>Pseudomonadota</taxon>
        <taxon>Alphaproteobacteria</taxon>
        <taxon>Hyphomicrobiales</taxon>
        <taxon>Devosiaceae</taxon>
        <taxon>Maritalea</taxon>
    </lineage>
</organism>
<evidence type="ECO:0000256" key="10">
    <source>
        <dbReference type="ARBA" id="ARBA00023112"/>
    </source>
</evidence>
<dbReference type="EMBL" id="SNYR01000001">
    <property type="protein sequence ID" value="TDQ67474.1"/>
    <property type="molecule type" value="Genomic_DNA"/>
</dbReference>
<dbReference type="RefSeq" id="WP_133572085.1">
    <property type="nucleotide sequence ID" value="NZ_SNYR01000001.1"/>
</dbReference>
<evidence type="ECO:0000256" key="4">
    <source>
        <dbReference type="ARBA" id="ARBA00022448"/>
    </source>
</evidence>
<comment type="function">
    <text evidence="1">Efflux system for nickel and cobalt.</text>
</comment>
<evidence type="ECO:0000256" key="6">
    <source>
        <dbReference type="ARBA" id="ARBA00022596"/>
    </source>
</evidence>
<accession>A0A4R6VXF0</accession>
<sequence length="539" mass="58141">MAYFHIFRRRLAHLILAMTILVMAPVHAALSHPHIFADAQVEVLFNERGEIAGLRQSWNFDALYSAWAVQGLDVDGDGEVTPEELQPLAEDNMIGLAEYSYYTFAGEGSGHAEIARGRDARMVFDGTNLILSFTLDFAVPRPVDRAFEIEVGDPEYYVAFTFAEQNAAELVGAPEACSLEVNGPRPIDPALEEELFALGPDVLQLPPHLADAAKDLANVLVVRCDSNDEAAAPAASNVGRRGGSPFVAPPQEPNMGGSTTGILGWINTQQKAFYQALTEALQFLKEDWNGFWALGGLSFLYGVFHAAGPGHGKVVISSYMVASERELRQGILISFAAAMMQSVVAVAFVLIAAGLLRLTSFAMSDAAHWMAVSSYALVMLLGIYLVWRKLARRFGGKGHVHHHHHGHDHDHPDHDAANCDHCNHAPEPKQFAGRDWKAQLGLVMSVGLRPCSGALVVLAFALSQDLLPAGIAATFLMGLGTAITVSVLACLAVYFKDLVRAQEQKGGKIWGEVLTIAELVGAFTVFGFGAILLLSALFG</sequence>
<dbReference type="GO" id="GO:0015099">
    <property type="term" value="F:nickel cation transmembrane transporter activity"/>
    <property type="evidence" value="ECO:0007669"/>
    <property type="project" value="InterPro"/>
</dbReference>
<dbReference type="Pfam" id="PF06226">
    <property type="entry name" value="DUF1007"/>
    <property type="match status" value="1"/>
</dbReference>
<evidence type="ECO:0000256" key="14">
    <source>
        <dbReference type="SAM" id="SignalP"/>
    </source>
</evidence>
<evidence type="ECO:0000256" key="5">
    <source>
        <dbReference type="ARBA" id="ARBA00022475"/>
    </source>
</evidence>
<dbReference type="GO" id="GO:0046583">
    <property type="term" value="F:monoatomic cation efflux transmembrane transporter activity"/>
    <property type="evidence" value="ECO:0007669"/>
    <property type="project" value="TreeGrafter"/>
</dbReference>
<comment type="subcellular location">
    <subcellularLocation>
        <location evidence="2">Cell membrane</location>
        <topology evidence="2">Multi-pass membrane protein</topology>
    </subcellularLocation>
</comment>
<feature type="transmembrane region" description="Helical" evidence="13">
    <location>
        <begin position="367"/>
        <end position="387"/>
    </location>
</feature>
<feature type="transmembrane region" description="Helical" evidence="13">
    <location>
        <begin position="331"/>
        <end position="355"/>
    </location>
</feature>
<proteinExistence type="predicted"/>
<keyword evidence="3" id="KW-0171">Cobalt transport</keyword>
<keyword evidence="11 13" id="KW-0472">Membrane</keyword>
<evidence type="ECO:0000256" key="3">
    <source>
        <dbReference type="ARBA" id="ARBA00022426"/>
    </source>
</evidence>
<gene>
    <name evidence="15" type="ORF">ATL17_1489</name>
</gene>
<keyword evidence="14" id="KW-0732">Signal</keyword>
<comment type="caution">
    <text evidence="15">The sequence shown here is derived from an EMBL/GenBank/DDBJ whole genome shotgun (WGS) entry which is preliminary data.</text>
</comment>
<dbReference type="PROSITE" id="PS00018">
    <property type="entry name" value="EF_HAND_1"/>
    <property type="match status" value="1"/>
</dbReference>
<evidence type="ECO:0000256" key="9">
    <source>
        <dbReference type="ARBA" id="ARBA00023065"/>
    </source>
</evidence>
<evidence type="ECO:0000256" key="11">
    <source>
        <dbReference type="ARBA" id="ARBA00023136"/>
    </source>
</evidence>
<keyword evidence="16" id="KW-1185">Reference proteome</keyword>
<keyword evidence="6" id="KW-0533">Nickel</keyword>
<dbReference type="InterPro" id="IPR051224">
    <property type="entry name" value="NiCoT_RcnA"/>
</dbReference>
<feature type="transmembrane region" description="Helical" evidence="13">
    <location>
        <begin position="469"/>
        <end position="495"/>
    </location>
</feature>
<feature type="transmembrane region" description="Helical" evidence="13">
    <location>
        <begin position="291"/>
        <end position="310"/>
    </location>
</feature>
<keyword evidence="8 13" id="KW-1133">Transmembrane helix</keyword>
<dbReference type="PANTHER" id="PTHR40659">
    <property type="entry name" value="NICKEL/COBALT EFFLUX SYSTEM RCNA"/>
    <property type="match status" value="1"/>
</dbReference>
<dbReference type="GO" id="GO:0006824">
    <property type="term" value="P:cobalt ion transport"/>
    <property type="evidence" value="ECO:0007669"/>
    <property type="project" value="UniProtKB-KW"/>
</dbReference>
<evidence type="ECO:0000256" key="7">
    <source>
        <dbReference type="ARBA" id="ARBA00022692"/>
    </source>
</evidence>
<evidence type="ECO:0000256" key="13">
    <source>
        <dbReference type="SAM" id="Phobius"/>
    </source>
</evidence>
<dbReference type="GO" id="GO:0010045">
    <property type="term" value="P:response to nickel cation"/>
    <property type="evidence" value="ECO:0007669"/>
    <property type="project" value="TreeGrafter"/>
</dbReference>